<evidence type="ECO:0000313" key="5">
    <source>
        <dbReference type="Proteomes" id="UP000003240"/>
    </source>
</evidence>
<reference evidence="4 5" key="1">
    <citation type="journal article" date="2011" name="EMBO J.">
        <title>Structural diversity of bacterial flagellar motors.</title>
        <authorList>
            <person name="Chen S."/>
            <person name="Beeby M."/>
            <person name="Murphy G.E."/>
            <person name="Leadbetter J.R."/>
            <person name="Hendrixson D.R."/>
            <person name="Briegel A."/>
            <person name="Li Z."/>
            <person name="Shi J."/>
            <person name="Tocheva E.I."/>
            <person name="Muller A."/>
            <person name="Dobro M.J."/>
            <person name="Jensen G.J."/>
        </authorList>
    </citation>
    <scope>NUCLEOTIDE SEQUENCE [LARGE SCALE GENOMIC DNA]</scope>
    <source>
        <strain evidence="4 5">DSM 6540</strain>
    </source>
</reference>
<dbReference type="PANTHER" id="PTHR43877">
    <property type="entry name" value="AMINOALKYLPHOSPHONATE N-ACETYLTRANSFERASE-RELATED-RELATED"/>
    <property type="match status" value="1"/>
</dbReference>
<dbReference type="OrthoDB" id="9796171at2"/>
<evidence type="ECO:0000259" key="3">
    <source>
        <dbReference type="PROSITE" id="PS51186"/>
    </source>
</evidence>
<dbReference type="Gene3D" id="3.40.630.30">
    <property type="match status" value="1"/>
</dbReference>
<dbReference type="InterPro" id="IPR016181">
    <property type="entry name" value="Acyl_CoA_acyltransferase"/>
</dbReference>
<organism evidence="4 5">
    <name type="scientific">Acetonema longum DSM 6540</name>
    <dbReference type="NCBI Taxonomy" id="1009370"/>
    <lineage>
        <taxon>Bacteria</taxon>
        <taxon>Bacillati</taxon>
        <taxon>Bacillota</taxon>
        <taxon>Negativicutes</taxon>
        <taxon>Acetonemataceae</taxon>
        <taxon>Acetonema</taxon>
    </lineage>
</organism>
<dbReference type="PANTHER" id="PTHR43877:SF2">
    <property type="entry name" value="AMINOALKYLPHOSPHONATE N-ACETYLTRANSFERASE-RELATED"/>
    <property type="match status" value="1"/>
</dbReference>
<dbReference type="GO" id="GO:0016747">
    <property type="term" value="F:acyltransferase activity, transferring groups other than amino-acyl groups"/>
    <property type="evidence" value="ECO:0007669"/>
    <property type="project" value="InterPro"/>
</dbReference>
<gene>
    <name evidence="4" type="ORF">ALO_10904</name>
</gene>
<comment type="caution">
    <text evidence="4">The sequence shown here is derived from an EMBL/GenBank/DDBJ whole genome shotgun (WGS) entry which is preliminary data.</text>
</comment>
<name>F7NJC5_9FIRM</name>
<dbReference type="InterPro" id="IPR050832">
    <property type="entry name" value="Bact_Acetyltransf"/>
</dbReference>
<keyword evidence="1 4" id="KW-0808">Transferase</keyword>
<dbReference type="RefSeq" id="WP_004095452.1">
    <property type="nucleotide sequence ID" value="NZ_AFGF01000085.1"/>
</dbReference>
<proteinExistence type="predicted"/>
<dbReference type="STRING" id="1009370.ALO_10904"/>
<dbReference type="Pfam" id="PF13673">
    <property type="entry name" value="Acetyltransf_10"/>
    <property type="match status" value="1"/>
</dbReference>
<sequence>MYQIVIIHDSQQLEQAFHIRRKVFIDEQHVPEELEMDDYDRQADTRHILLLDDQGQAVGTARFRPYGGGVLKIERVAVTGKQRGQGVGRRIMEAIEAEAKKEKYDSLKLSAQLHAKSFYEGLGYQAKGPIYMDAGIEHVDMFKQISQEL</sequence>
<accession>F7NJC5</accession>
<dbReference type="InterPro" id="IPR000182">
    <property type="entry name" value="GNAT_dom"/>
</dbReference>
<feature type="domain" description="N-acetyltransferase" evidence="3">
    <location>
        <begin position="4"/>
        <end position="146"/>
    </location>
</feature>
<evidence type="ECO:0000313" key="4">
    <source>
        <dbReference type="EMBL" id="EGO63873.1"/>
    </source>
</evidence>
<keyword evidence="5" id="KW-1185">Reference proteome</keyword>
<protein>
    <submittedName>
        <fullName evidence="4">Acetyltransferase family protein</fullName>
    </submittedName>
</protein>
<dbReference type="EMBL" id="AFGF01000085">
    <property type="protein sequence ID" value="EGO63873.1"/>
    <property type="molecule type" value="Genomic_DNA"/>
</dbReference>
<dbReference type="PROSITE" id="PS51186">
    <property type="entry name" value="GNAT"/>
    <property type="match status" value="1"/>
</dbReference>
<keyword evidence="2" id="KW-0012">Acyltransferase</keyword>
<evidence type="ECO:0000256" key="2">
    <source>
        <dbReference type="ARBA" id="ARBA00023315"/>
    </source>
</evidence>
<dbReference type="SUPFAM" id="SSF55729">
    <property type="entry name" value="Acyl-CoA N-acyltransferases (Nat)"/>
    <property type="match status" value="1"/>
</dbReference>
<evidence type="ECO:0000256" key="1">
    <source>
        <dbReference type="ARBA" id="ARBA00022679"/>
    </source>
</evidence>
<dbReference type="CDD" id="cd04301">
    <property type="entry name" value="NAT_SF"/>
    <property type="match status" value="1"/>
</dbReference>
<dbReference type="AlphaFoldDB" id="F7NJC5"/>
<dbReference type="eggNOG" id="COG2153">
    <property type="taxonomic scope" value="Bacteria"/>
</dbReference>
<dbReference type="Proteomes" id="UP000003240">
    <property type="component" value="Unassembled WGS sequence"/>
</dbReference>